<dbReference type="KEGG" id="spao:SPAR_E00650"/>
<reference evidence="1" key="1">
    <citation type="journal article" date="2017" name="Nat. Genet.">
        <title>Contrasting evolutionary genome dynamics between domesticated and wild yeasts.</title>
        <authorList>
            <person name="Yue J.X."/>
            <person name="Li J."/>
            <person name="Aigrain L."/>
            <person name="Hallin J."/>
            <person name="Persson K."/>
            <person name="Oliver K."/>
            <person name="Bergstrom A."/>
            <person name="Coupland P."/>
            <person name="Warringer J."/>
            <person name="Lagomarsino M.C."/>
            <person name="Fischer G."/>
            <person name="Durbin R."/>
            <person name="Liti G."/>
        </authorList>
    </citation>
    <scope>NUCLEOTIDE SEQUENCE</scope>
    <source>
        <strain evidence="1">CBS432</strain>
    </source>
</reference>
<protein>
    <submittedName>
        <fullName evidence="1">Vab2p</fullName>
    </submittedName>
</protein>
<reference evidence="1" key="2">
    <citation type="submission" date="2020-01" db="EMBL/GenBank/DDBJ databases">
        <title>Population-level Yeast Reference Genomes.</title>
        <authorList>
            <person name="Yue J.-X."/>
        </authorList>
    </citation>
    <scope>NUCLEOTIDE SEQUENCE</scope>
    <source>
        <strain evidence="1">CBS432</strain>
    </source>
</reference>
<dbReference type="VEuPathDB" id="FungiDB:SPAR_E00650"/>
<gene>
    <name evidence="1" type="primary">VAB2</name>
    <name evidence="1" type="ORF">SPAR_E00650</name>
</gene>
<sequence>MVADLTKGILKWKSKIEFDSVANSPFYEDLKSLPPLASYKKLTQAAIFNSTKYELLQVKKDILSIYEIVSGDIDKERNQMQQIELQLKKSLKKVEHSYKNVLKQRVSTNCINGNDRLLANAEKKIGSLNEELACVDGIVSDIVNNFVALDANLPKKAQLLKDDSINEAHYPLLFEFLHKAIIASEANVQENGSLSSLSEYDEVRAESINSCCEESEPQSDSLAPLQTHNDNASSYQKLLPPKFNTRSGPSIETNFENISADGPTYAKCSLKNSISLT</sequence>
<accession>A0A8B8UPX6</accession>
<proteinExistence type="predicted"/>
<dbReference type="AlphaFoldDB" id="A0A8B8UPX6"/>
<evidence type="ECO:0000313" key="1">
    <source>
        <dbReference type="RefSeq" id="XP_033765808.1"/>
    </source>
</evidence>
<dbReference type="OrthoDB" id="4036527at2759"/>
<dbReference type="RefSeq" id="XP_033765808.1">
    <property type="nucleotide sequence ID" value="XM_033909917.1"/>
</dbReference>
<reference evidence="1" key="3">
    <citation type="submission" date="2025-07" db="EMBL/GenBank/DDBJ databases">
        <authorList>
            <consortium name="NCBI Genome Project"/>
        </authorList>
    </citation>
    <scope>NUCLEOTIDE SEQUENCE</scope>
    <source>
        <strain evidence="1">CBS432</strain>
    </source>
</reference>
<organism evidence="1">
    <name type="scientific">Saccharomyces paradoxus</name>
    <name type="common">Yeast</name>
    <name type="synonym">Saccharomyces douglasii</name>
    <dbReference type="NCBI Taxonomy" id="27291"/>
    <lineage>
        <taxon>Eukaryota</taxon>
        <taxon>Fungi</taxon>
        <taxon>Dikarya</taxon>
        <taxon>Ascomycota</taxon>
        <taxon>Saccharomycotina</taxon>
        <taxon>Saccharomycetes</taxon>
        <taxon>Saccharomycetales</taxon>
        <taxon>Saccharomycetaceae</taxon>
        <taxon>Saccharomyces</taxon>
    </lineage>
</organism>
<reference evidence="1" key="4">
    <citation type="submission" date="2025-08" db="UniProtKB">
        <authorList>
            <consortium name="RefSeq"/>
        </authorList>
    </citation>
    <scope>IDENTIFICATION</scope>
    <source>
        <strain evidence="1">CBS432</strain>
    </source>
</reference>
<dbReference type="GeneID" id="54630050"/>
<name>A0A8B8UPX6_SACPA</name>